<protein>
    <submittedName>
        <fullName evidence="7">Sodium:proton exchanger</fullName>
    </submittedName>
</protein>
<keyword evidence="3 5" id="KW-1133">Transmembrane helix</keyword>
<evidence type="ECO:0000259" key="6">
    <source>
        <dbReference type="Pfam" id="PF01699"/>
    </source>
</evidence>
<dbReference type="Pfam" id="PF01699">
    <property type="entry name" value="Na_Ca_ex"/>
    <property type="match status" value="2"/>
</dbReference>
<evidence type="ECO:0000256" key="4">
    <source>
        <dbReference type="ARBA" id="ARBA00023136"/>
    </source>
</evidence>
<sequence length="319" mass="34498">MVYILFVVGFVILVKGADIMVEGASSLAKRYNISDFIIGLTIVSIGTSMPELLVNIMAGIQGKSEIGVGNVLGSNVANILLVLGLSACVNNLPIKKNTLFIEIPFSLTATLLVGYLANVAIFSNHRNGLMLDFGEGIVLLFFFALFLGYIYNYAREKKDNVIEGTITTQPVVKSIAFIVIGILGLFFGGKWVVDGAIEISRIFGFSESFIGLTLVALGTSLPELVTSLVAVSKRKTQLAVGNVIGSNIFNLLWILGISSIINPIEFETVNNTDVLMIIISSSLLILSIIVGKRSVITRYEGVVFLLVYAGYIYHLFLRG</sequence>
<dbReference type="GO" id="GO:0005262">
    <property type="term" value="F:calcium channel activity"/>
    <property type="evidence" value="ECO:0007669"/>
    <property type="project" value="TreeGrafter"/>
</dbReference>
<proteinExistence type="predicted"/>
<dbReference type="OrthoDB" id="9794225at2"/>
<gene>
    <name evidence="7" type="ORF">DCC35_08150</name>
</gene>
<feature type="domain" description="Sodium/calcium exchanger membrane region" evidence="6">
    <location>
        <begin position="3"/>
        <end position="151"/>
    </location>
</feature>
<dbReference type="NCBIfam" id="TIGR00367">
    <property type="entry name" value="calcium/sodium antiporter"/>
    <property type="match status" value="1"/>
</dbReference>
<accession>A0A4D7K1H6</accession>
<evidence type="ECO:0000256" key="5">
    <source>
        <dbReference type="SAM" id="Phobius"/>
    </source>
</evidence>
<keyword evidence="8" id="KW-1185">Reference proteome</keyword>
<keyword evidence="4 5" id="KW-0472">Membrane</keyword>
<dbReference type="PANTHER" id="PTHR10846">
    <property type="entry name" value="SODIUM/POTASSIUM/CALCIUM EXCHANGER"/>
    <property type="match status" value="1"/>
</dbReference>
<dbReference type="InterPro" id="IPR004481">
    <property type="entry name" value="K/Na/Ca-exchanger"/>
</dbReference>
<dbReference type="GO" id="GO:0008273">
    <property type="term" value="F:calcium, potassium:sodium antiporter activity"/>
    <property type="evidence" value="ECO:0007669"/>
    <property type="project" value="TreeGrafter"/>
</dbReference>
<dbReference type="GO" id="GO:0006874">
    <property type="term" value="P:intracellular calcium ion homeostasis"/>
    <property type="evidence" value="ECO:0007669"/>
    <property type="project" value="TreeGrafter"/>
</dbReference>
<feature type="transmembrane region" description="Helical" evidence="5">
    <location>
        <begin position="36"/>
        <end position="60"/>
    </location>
</feature>
<evidence type="ECO:0000256" key="1">
    <source>
        <dbReference type="ARBA" id="ARBA00004141"/>
    </source>
</evidence>
<evidence type="ECO:0000256" key="2">
    <source>
        <dbReference type="ARBA" id="ARBA00022692"/>
    </source>
</evidence>
<evidence type="ECO:0000313" key="7">
    <source>
        <dbReference type="EMBL" id="QCK14714.1"/>
    </source>
</evidence>
<evidence type="ECO:0000256" key="3">
    <source>
        <dbReference type="ARBA" id="ARBA00022989"/>
    </source>
</evidence>
<dbReference type="Gene3D" id="1.20.1420.30">
    <property type="entry name" value="NCX, central ion-binding region"/>
    <property type="match status" value="1"/>
</dbReference>
<feature type="domain" description="Sodium/calcium exchanger membrane region" evidence="6">
    <location>
        <begin position="174"/>
        <end position="316"/>
    </location>
</feature>
<dbReference type="Proteomes" id="UP000298616">
    <property type="component" value="Chromosome"/>
</dbReference>
<dbReference type="EMBL" id="CP028923">
    <property type="protein sequence ID" value="QCK14714.1"/>
    <property type="molecule type" value="Genomic_DNA"/>
</dbReference>
<organism evidence="7 8">
    <name type="scientific">Mangrovivirga cuniculi</name>
    <dbReference type="NCBI Taxonomy" id="2715131"/>
    <lineage>
        <taxon>Bacteria</taxon>
        <taxon>Pseudomonadati</taxon>
        <taxon>Bacteroidota</taxon>
        <taxon>Cytophagia</taxon>
        <taxon>Cytophagales</taxon>
        <taxon>Mangrovivirgaceae</taxon>
        <taxon>Mangrovivirga</taxon>
    </lineage>
</organism>
<dbReference type="InterPro" id="IPR044880">
    <property type="entry name" value="NCX_ion-bd_dom_sf"/>
</dbReference>
<feature type="transmembrane region" description="Helical" evidence="5">
    <location>
        <begin position="171"/>
        <end position="189"/>
    </location>
</feature>
<keyword evidence="2 5" id="KW-0812">Transmembrane</keyword>
<feature type="transmembrane region" description="Helical" evidence="5">
    <location>
        <begin position="298"/>
        <end position="316"/>
    </location>
</feature>
<feature type="transmembrane region" description="Helical" evidence="5">
    <location>
        <begin position="6"/>
        <end position="24"/>
    </location>
</feature>
<name>A0A4D7K1H6_9BACT</name>
<dbReference type="RefSeq" id="WP_137090300.1">
    <property type="nucleotide sequence ID" value="NZ_CP028923.1"/>
</dbReference>
<dbReference type="AlphaFoldDB" id="A0A4D7K1H6"/>
<dbReference type="PANTHER" id="PTHR10846:SF8">
    <property type="entry name" value="INNER MEMBRANE PROTEIN YRBG"/>
    <property type="match status" value="1"/>
</dbReference>
<dbReference type="GO" id="GO:0005886">
    <property type="term" value="C:plasma membrane"/>
    <property type="evidence" value="ECO:0007669"/>
    <property type="project" value="TreeGrafter"/>
</dbReference>
<dbReference type="InterPro" id="IPR004837">
    <property type="entry name" value="NaCa_Exmemb"/>
</dbReference>
<feature type="transmembrane region" description="Helical" evidence="5">
    <location>
        <begin position="99"/>
        <end position="121"/>
    </location>
</feature>
<feature type="transmembrane region" description="Helical" evidence="5">
    <location>
        <begin position="209"/>
        <end position="231"/>
    </location>
</feature>
<evidence type="ECO:0000313" key="8">
    <source>
        <dbReference type="Proteomes" id="UP000298616"/>
    </source>
</evidence>
<feature type="transmembrane region" description="Helical" evidence="5">
    <location>
        <begin position="243"/>
        <end position="262"/>
    </location>
</feature>
<reference evidence="7 8" key="1">
    <citation type="submission" date="2018-04" db="EMBL/GenBank/DDBJ databases">
        <title>Complete genome uncultured novel isolate.</title>
        <authorList>
            <person name="Merlino G."/>
        </authorList>
    </citation>
    <scope>NUCLEOTIDE SEQUENCE [LARGE SCALE GENOMIC DNA]</scope>
    <source>
        <strain evidence="8">R1DC9</strain>
    </source>
</reference>
<dbReference type="KEGG" id="fpf:DCC35_08150"/>
<feature type="transmembrane region" description="Helical" evidence="5">
    <location>
        <begin position="274"/>
        <end position="291"/>
    </location>
</feature>
<feature type="transmembrane region" description="Helical" evidence="5">
    <location>
        <begin position="133"/>
        <end position="151"/>
    </location>
</feature>
<comment type="subcellular location">
    <subcellularLocation>
        <location evidence="1">Membrane</location>
        <topology evidence="1">Multi-pass membrane protein</topology>
    </subcellularLocation>
</comment>